<accession>A0A8S1EEE6</accession>
<organism evidence="1 2">
    <name type="scientific">Caenorhabditis bovis</name>
    <dbReference type="NCBI Taxonomy" id="2654633"/>
    <lineage>
        <taxon>Eukaryota</taxon>
        <taxon>Metazoa</taxon>
        <taxon>Ecdysozoa</taxon>
        <taxon>Nematoda</taxon>
        <taxon>Chromadorea</taxon>
        <taxon>Rhabditida</taxon>
        <taxon>Rhabditina</taxon>
        <taxon>Rhabditomorpha</taxon>
        <taxon>Rhabditoidea</taxon>
        <taxon>Rhabditidae</taxon>
        <taxon>Peloderinae</taxon>
        <taxon>Caenorhabditis</taxon>
    </lineage>
</organism>
<evidence type="ECO:0000313" key="1">
    <source>
        <dbReference type="EMBL" id="CAB3398558.1"/>
    </source>
</evidence>
<dbReference type="EMBL" id="CADEPM010000001">
    <property type="protein sequence ID" value="CAB3398558.1"/>
    <property type="molecule type" value="Genomic_DNA"/>
</dbReference>
<dbReference type="Proteomes" id="UP000494206">
    <property type="component" value="Unassembled WGS sequence"/>
</dbReference>
<keyword evidence="2" id="KW-1185">Reference proteome</keyword>
<protein>
    <submittedName>
        <fullName evidence="1">Uncharacterized protein</fullName>
    </submittedName>
</protein>
<sequence length="98" mass="11290">MSSVSGGHSASPYLRRYRIPQLNTIRSHYMDDEFDDEIWAEVQLSKEELIRIRMVRFHWPHNGPEELMVPNGGATINLGDLERVSKKIANAHFIGREA</sequence>
<proteinExistence type="predicted"/>
<gene>
    <name evidence="1" type="ORF">CBOVIS_LOCUS1818</name>
</gene>
<name>A0A8S1EEE6_9PELO</name>
<dbReference type="OrthoDB" id="5873448at2759"/>
<dbReference type="AlphaFoldDB" id="A0A8S1EEE6"/>
<comment type="caution">
    <text evidence="1">The sequence shown here is derived from an EMBL/GenBank/DDBJ whole genome shotgun (WGS) entry which is preliminary data.</text>
</comment>
<evidence type="ECO:0000313" key="2">
    <source>
        <dbReference type="Proteomes" id="UP000494206"/>
    </source>
</evidence>
<reference evidence="1 2" key="1">
    <citation type="submission" date="2020-04" db="EMBL/GenBank/DDBJ databases">
        <authorList>
            <person name="Laetsch R D."/>
            <person name="Stevens L."/>
            <person name="Kumar S."/>
            <person name="Blaxter L. M."/>
        </authorList>
    </citation>
    <scope>NUCLEOTIDE SEQUENCE [LARGE SCALE GENOMIC DNA]</scope>
</reference>